<sequence length="152" mass="16389">MLHTFQQPVIAAQGFYVKPRTIGFAAYLSASAAHLRLVRQLTALTLREAGVDAGMCDNVQLVASELIGNSVRACGDHVPLVVEVDAGPAGVWVKVHDPDADRLPERSAMPLDDDVAESGRGLGLVDYLAPGWQVRVTPLGKQLVCWLPLRPR</sequence>
<proteinExistence type="predicted"/>
<feature type="domain" description="Histidine kinase/HSP90-like ATPase" evidence="2">
    <location>
        <begin position="29"/>
        <end position="143"/>
    </location>
</feature>
<keyword evidence="1" id="KW-0808">Transferase</keyword>
<dbReference type="RefSeq" id="WP_132815662.1">
    <property type="nucleotide sequence ID" value="NZ_SMKI01000008.1"/>
</dbReference>
<evidence type="ECO:0000256" key="1">
    <source>
        <dbReference type="ARBA" id="ARBA00022527"/>
    </source>
</evidence>
<dbReference type="InterPro" id="IPR050267">
    <property type="entry name" value="Anti-sigma-factor_SerPK"/>
</dbReference>
<keyword evidence="3" id="KW-0547">Nucleotide-binding</keyword>
<dbReference type="InterPro" id="IPR003594">
    <property type="entry name" value="HATPase_dom"/>
</dbReference>
<dbReference type="GO" id="GO:0005524">
    <property type="term" value="F:ATP binding"/>
    <property type="evidence" value="ECO:0007669"/>
    <property type="project" value="UniProtKB-KW"/>
</dbReference>
<evidence type="ECO:0000313" key="3">
    <source>
        <dbReference type="EMBL" id="TDC79958.1"/>
    </source>
</evidence>
<comment type="caution">
    <text evidence="3">The sequence shown here is derived from an EMBL/GenBank/DDBJ whole genome shotgun (WGS) entry which is preliminary data.</text>
</comment>
<evidence type="ECO:0000259" key="2">
    <source>
        <dbReference type="Pfam" id="PF13581"/>
    </source>
</evidence>
<keyword evidence="3" id="KW-0067">ATP-binding</keyword>
<dbReference type="PANTHER" id="PTHR35526">
    <property type="entry name" value="ANTI-SIGMA-F FACTOR RSBW-RELATED"/>
    <property type="match status" value="1"/>
</dbReference>
<organism evidence="3 4">
    <name type="scientific">Streptomyces hainanensis</name>
    <dbReference type="NCBI Taxonomy" id="402648"/>
    <lineage>
        <taxon>Bacteria</taxon>
        <taxon>Bacillati</taxon>
        <taxon>Actinomycetota</taxon>
        <taxon>Actinomycetes</taxon>
        <taxon>Kitasatosporales</taxon>
        <taxon>Streptomycetaceae</taxon>
        <taxon>Streptomyces</taxon>
    </lineage>
</organism>
<dbReference type="OrthoDB" id="4170987at2"/>
<dbReference type="Pfam" id="PF13581">
    <property type="entry name" value="HATPase_c_2"/>
    <property type="match status" value="1"/>
</dbReference>
<dbReference type="CDD" id="cd16936">
    <property type="entry name" value="HATPase_RsbW-like"/>
    <property type="match status" value="1"/>
</dbReference>
<dbReference type="InterPro" id="IPR036890">
    <property type="entry name" value="HATPase_C_sf"/>
</dbReference>
<dbReference type="Gene3D" id="3.30.565.10">
    <property type="entry name" value="Histidine kinase-like ATPase, C-terminal domain"/>
    <property type="match status" value="1"/>
</dbReference>
<dbReference type="PANTHER" id="PTHR35526:SF3">
    <property type="entry name" value="ANTI-SIGMA-F FACTOR RSBW"/>
    <property type="match status" value="1"/>
</dbReference>
<protein>
    <submittedName>
        <fullName evidence="3">ATP-binding protein</fullName>
    </submittedName>
</protein>
<dbReference type="AlphaFoldDB" id="A0A4R4TP34"/>
<dbReference type="GO" id="GO:0004674">
    <property type="term" value="F:protein serine/threonine kinase activity"/>
    <property type="evidence" value="ECO:0007669"/>
    <property type="project" value="UniProtKB-KW"/>
</dbReference>
<keyword evidence="4" id="KW-1185">Reference proteome</keyword>
<reference evidence="3 4" key="1">
    <citation type="submission" date="2019-03" db="EMBL/GenBank/DDBJ databases">
        <title>Draft genome sequences of novel Actinobacteria.</title>
        <authorList>
            <person name="Sahin N."/>
            <person name="Ay H."/>
            <person name="Saygin H."/>
        </authorList>
    </citation>
    <scope>NUCLEOTIDE SEQUENCE [LARGE SCALE GENOMIC DNA]</scope>
    <source>
        <strain evidence="3 4">DSM 41900</strain>
    </source>
</reference>
<accession>A0A4R4TP34</accession>
<gene>
    <name evidence="3" type="ORF">E1283_01360</name>
</gene>
<name>A0A4R4TP34_9ACTN</name>
<keyword evidence="1" id="KW-0723">Serine/threonine-protein kinase</keyword>
<keyword evidence="1" id="KW-0418">Kinase</keyword>
<dbReference type="Proteomes" id="UP000295345">
    <property type="component" value="Unassembled WGS sequence"/>
</dbReference>
<evidence type="ECO:0000313" key="4">
    <source>
        <dbReference type="Proteomes" id="UP000295345"/>
    </source>
</evidence>
<dbReference type="EMBL" id="SMKI01000008">
    <property type="protein sequence ID" value="TDC79958.1"/>
    <property type="molecule type" value="Genomic_DNA"/>
</dbReference>